<dbReference type="Proteomes" id="UP000471298">
    <property type="component" value="Unassembled WGS sequence"/>
</dbReference>
<keyword evidence="3" id="KW-1185">Reference proteome</keyword>
<dbReference type="InterPro" id="IPR004046">
    <property type="entry name" value="GST_C"/>
</dbReference>
<reference evidence="2 3" key="1">
    <citation type="submission" date="2019-10" db="EMBL/GenBank/DDBJ databases">
        <title>Cardiobacteriales fam. a chemoheterotrophic member of the order Cardiobacteriales, and proposal of Cardiobacteriales fam. nov.</title>
        <authorList>
            <person name="Wang C."/>
        </authorList>
    </citation>
    <scope>NUCLEOTIDE SEQUENCE [LARGE SCALE GENOMIC DNA]</scope>
    <source>
        <strain evidence="2 3">ML27</strain>
    </source>
</reference>
<protein>
    <recommendedName>
        <fullName evidence="1">Glutathione S-transferase C-terminal domain-containing protein</fullName>
    </recommendedName>
</protein>
<dbReference type="SUPFAM" id="SSF47616">
    <property type="entry name" value="GST C-terminal domain-like"/>
    <property type="match status" value="1"/>
</dbReference>
<organism evidence="2 3">
    <name type="scientific">Ostreibacterium oceani</name>
    <dbReference type="NCBI Taxonomy" id="2654998"/>
    <lineage>
        <taxon>Bacteria</taxon>
        <taxon>Pseudomonadati</taxon>
        <taxon>Pseudomonadota</taxon>
        <taxon>Gammaproteobacteria</taxon>
        <taxon>Cardiobacteriales</taxon>
        <taxon>Ostreibacteriaceae</taxon>
        <taxon>Ostreibacterium</taxon>
    </lineage>
</organism>
<dbReference type="InterPro" id="IPR036282">
    <property type="entry name" value="Glutathione-S-Trfase_C_sf"/>
</dbReference>
<dbReference type="SUPFAM" id="SSF52833">
    <property type="entry name" value="Thioredoxin-like"/>
    <property type="match status" value="1"/>
</dbReference>
<sequence length="200" mass="22527">MTNTDQSAYTLYYWTACQQFWGRAIGVVLTLDEAGADYTIREPKDAPTGEGEALFAHFRYPAITLPNGMTIGQTPAILQILGQTFGLAGQTEAEQFDCQQTVLDINDIFSDALSGKLADKPERATQWFELLSHKLKDHRFLINDAPTVGDFHAVFATEWVHRKYRTDAYNDFPALARWWQDICAHPSVHKMKNSGIAMLP</sequence>
<evidence type="ECO:0000313" key="2">
    <source>
        <dbReference type="EMBL" id="MPV86250.1"/>
    </source>
</evidence>
<gene>
    <name evidence="2" type="ORF">GCU85_05835</name>
</gene>
<dbReference type="RefSeq" id="WP_152810250.1">
    <property type="nucleotide sequence ID" value="NZ_WHNW01000005.1"/>
</dbReference>
<proteinExistence type="predicted"/>
<name>A0A6N7EXH9_9GAMM</name>
<feature type="domain" description="Glutathione S-transferase C-terminal" evidence="1">
    <location>
        <begin position="125"/>
        <end position="186"/>
    </location>
</feature>
<dbReference type="AlphaFoldDB" id="A0A6N7EXH9"/>
<dbReference type="Gene3D" id="1.20.1050.10">
    <property type="match status" value="1"/>
</dbReference>
<evidence type="ECO:0000259" key="1">
    <source>
        <dbReference type="Pfam" id="PF00043"/>
    </source>
</evidence>
<comment type="caution">
    <text evidence="2">The sequence shown here is derived from an EMBL/GenBank/DDBJ whole genome shotgun (WGS) entry which is preliminary data.</text>
</comment>
<dbReference type="EMBL" id="WHNW01000005">
    <property type="protein sequence ID" value="MPV86250.1"/>
    <property type="molecule type" value="Genomic_DNA"/>
</dbReference>
<dbReference type="InterPro" id="IPR036249">
    <property type="entry name" value="Thioredoxin-like_sf"/>
</dbReference>
<evidence type="ECO:0000313" key="3">
    <source>
        <dbReference type="Proteomes" id="UP000471298"/>
    </source>
</evidence>
<accession>A0A6N7EXH9</accession>
<dbReference type="Gene3D" id="3.40.30.10">
    <property type="entry name" value="Glutaredoxin"/>
    <property type="match status" value="1"/>
</dbReference>
<dbReference type="InParanoid" id="A0A6N7EXH9"/>
<dbReference type="Pfam" id="PF00043">
    <property type="entry name" value="GST_C"/>
    <property type="match status" value="1"/>
</dbReference>